<dbReference type="InterPro" id="IPR036691">
    <property type="entry name" value="Endo/exonu/phosph_ase_sf"/>
</dbReference>
<evidence type="ECO:0000259" key="2">
    <source>
        <dbReference type="Pfam" id="PF01927"/>
    </source>
</evidence>
<dbReference type="Gene3D" id="3.60.10.10">
    <property type="entry name" value="Endonuclease/exonuclease/phosphatase"/>
    <property type="match status" value="2"/>
</dbReference>
<reference evidence="4" key="1">
    <citation type="submission" date="2020-06" db="EMBL/GenBank/DDBJ databases">
        <authorList>
            <consortium name="Plant Systems Biology data submission"/>
        </authorList>
    </citation>
    <scope>NUCLEOTIDE SEQUENCE</scope>
    <source>
        <strain evidence="4">D6</strain>
    </source>
</reference>
<evidence type="ECO:0000313" key="4">
    <source>
        <dbReference type="EMBL" id="CAB9522282.1"/>
    </source>
</evidence>
<gene>
    <name evidence="4" type="ORF">SEMRO_1287_G259440.1</name>
</gene>
<name>A0A9N8HR78_9STRA</name>
<dbReference type="Pfam" id="PF03372">
    <property type="entry name" value="Exo_endo_phos"/>
    <property type="match status" value="1"/>
</dbReference>
<proteinExistence type="predicted"/>
<evidence type="ECO:0000259" key="3">
    <source>
        <dbReference type="Pfam" id="PF03372"/>
    </source>
</evidence>
<dbReference type="Proteomes" id="UP001153069">
    <property type="component" value="Unassembled WGS sequence"/>
</dbReference>
<feature type="compositionally biased region" description="Acidic residues" evidence="1">
    <location>
        <begin position="302"/>
        <end position="314"/>
    </location>
</feature>
<comment type="caution">
    <text evidence="4">The sequence shown here is derived from an EMBL/GenBank/DDBJ whole genome shotgun (WGS) entry which is preliminary data.</text>
</comment>
<dbReference type="GO" id="GO:0000175">
    <property type="term" value="F:3'-5'-RNA exonuclease activity"/>
    <property type="evidence" value="ECO:0007669"/>
    <property type="project" value="TreeGrafter"/>
</dbReference>
<sequence>MDSDSKNASWVDRLVFEPIEPIPVLVVPKELEEEDKDVVKNPSLSFSLISWNILAENYCSRTSHPGLPTQYQQVVFQKERRGSLIRKILSSTFNPCNGNDNDNDKTDPPDFWALQEVDMDEIKTKFLSPTTTNYQAMETTRMKIGSGAGGKADSCGIYWLKDKWELLDSKTVQFDDLATLPAEPDGSIESIRNNLMGLQRSFLRRNVGLIVRLKSKSHPNHTIVIANTHLFWNPRYEYVKLCQTHYLMVQVKHFLNQPGEPFVLCGDFNSLPKSSVHAYLANGHVNATLVAPWCCNNKENNNEDNEDNNVDDDTQQGRTGAAVDAAAQDLSTLTVTSNANDSTTKMPVLVVLPAYEESPANESNRHHHHQPRQSRPQIRYLLDYTLNRLCRWFRILGIDAALETADQEIQRTKDGNIVVFEQCQQQGRVLITTSNTLLERTNCPPGTYLIRPKSLAANWEIVLVHVLLTHGITLDPSKFLTRCVVCNGTIHAVHDTTRKRQIFDKHQAPVEESEDLAVYQCNGCEQGYWWSDRPESSASRVKDQATRLYQLCLRAHVPTTETRRHMFEHVDVAAERKRGWDWTMKGSELLKLKLQVSEWLKEGRLTCPLQQQHLQSVYNKDSSRSCGETEEGDAADELLPFTNVTRDFEGCLDYIFYGSKSLVATDRLYVPTTHKELSNDQELSYGHLLPSDVWPSDHLAIGARLQLRATKMNGEH</sequence>
<dbReference type="Pfam" id="PF01927">
    <property type="entry name" value="Mut7-C"/>
    <property type="match status" value="1"/>
</dbReference>
<dbReference type="PANTHER" id="PTHR12121:SF34">
    <property type="entry name" value="PROTEIN ANGEL"/>
    <property type="match status" value="1"/>
</dbReference>
<feature type="region of interest" description="Disordered" evidence="1">
    <location>
        <begin position="300"/>
        <end position="323"/>
    </location>
</feature>
<evidence type="ECO:0000313" key="5">
    <source>
        <dbReference type="Proteomes" id="UP001153069"/>
    </source>
</evidence>
<feature type="domain" description="Endonuclease/exonuclease/phosphatase" evidence="3">
    <location>
        <begin position="85"/>
        <end position="283"/>
    </location>
</feature>
<dbReference type="InterPro" id="IPR002782">
    <property type="entry name" value="Mut7-C_RNAse_dom"/>
</dbReference>
<dbReference type="SUPFAM" id="SSF56219">
    <property type="entry name" value="DNase I-like"/>
    <property type="match status" value="1"/>
</dbReference>
<keyword evidence="5" id="KW-1185">Reference proteome</keyword>
<dbReference type="OrthoDB" id="2866996at2759"/>
<feature type="domain" description="Mut7-C RNAse" evidence="2">
    <location>
        <begin position="379"/>
        <end position="530"/>
    </location>
</feature>
<organism evidence="4 5">
    <name type="scientific">Seminavis robusta</name>
    <dbReference type="NCBI Taxonomy" id="568900"/>
    <lineage>
        <taxon>Eukaryota</taxon>
        <taxon>Sar</taxon>
        <taxon>Stramenopiles</taxon>
        <taxon>Ochrophyta</taxon>
        <taxon>Bacillariophyta</taxon>
        <taxon>Bacillariophyceae</taxon>
        <taxon>Bacillariophycidae</taxon>
        <taxon>Naviculales</taxon>
        <taxon>Naviculaceae</taxon>
        <taxon>Seminavis</taxon>
    </lineage>
</organism>
<accession>A0A9N8HR78</accession>
<dbReference type="InterPro" id="IPR005135">
    <property type="entry name" value="Endo/exonuclease/phosphatase"/>
</dbReference>
<dbReference type="AlphaFoldDB" id="A0A9N8HR78"/>
<dbReference type="PANTHER" id="PTHR12121">
    <property type="entry name" value="CARBON CATABOLITE REPRESSOR PROTEIN 4"/>
    <property type="match status" value="1"/>
</dbReference>
<protein>
    <submittedName>
        <fullName evidence="4">Transcription complex subunit 6-like</fullName>
    </submittedName>
</protein>
<evidence type="ECO:0000256" key="1">
    <source>
        <dbReference type="SAM" id="MobiDB-lite"/>
    </source>
</evidence>
<dbReference type="EMBL" id="CAICTM010001285">
    <property type="protein sequence ID" value="CAB9522282.1"/>
    <property type="molecule type" value="Genomic_DNA"/>
</dbReference>
<dbReference type="InterPro" id="IPR050410">
    <property type="entry name" value="CCR4/nocturin_mRNA_transcr"/>
</dbReference>